<proteinExistence type="predicted"/>
<keyword evidence="7 14" id="KW-0418">Kinase</keyword>
<evidence type="ECO:0000256" key="5">
    <source>
        <dbReference type="ARBA" id="ARBA00022679"/>
    </source>
</evidence>
<evidence type="ECO:0000256" key="9">
    <source>
        <dbReference type="ARBA" id="ARBA00023012"/>
    </source>
</evidence>
<dbReference type="OrthoDB" id="9786919at2"/>
<dbReference type="GO" id="GO:0000155">
    <property type="term" value="F:phosphorelay sensor kinase activity"/>
    <property type="evidence" value="ECO:0007669"/>
    <property type="project" value="InterPro"/>
</dbReference>
<dbReference type="InterPro" id="IPR050428">
    <property type="entry name" value="TCS_sensor_his_kinase"/>
</dbReference>
<evidence type="ECO:0000259" key="12">
    <source>
        <dbReference type="PROSITE" id="PS50109"/>
    </source>
</evidence>
<evidence type="ECO:0000256" key="1">
    <source>
        <dbReference type="ARBA" id="ARBA00000085"/>
    </source>
</evidence>
<keyword evidence="8 11" id="KW-1133">Transmembrane helix</keyword>
<dbReference type="EC" id="2.7.13.3" evidence="3"/>
<evidence type="ECO:0000313" key="15">
    <source>
        <dbReference type="Proteomes" id="UP000261023"/>
    </source>
</evidence>
<evidence type="ECO:0000256" key="3">
    <source>
        <dbReference type="ARBA" id="ARBA00012438"/>
    </source>
</evidence>
<dbReference type="PROSITE" id="PS50109">
    <property type="entry name" value="HIS_KIN"/>
    <property type="match status" value="1"/>
</dbReference>
<evidence type="ECO:0000256" key="4">
    <source>
        <dbReference type="ARBA" id="ARBA00022553"/>
    </source>
</evidence>
<evidence type="ECO:0000256" key="6">
    <source>
        <dbReference type="ARBA" id="ARBA00022692"/>
    </source>
</evidence>
<dbReference type="SMART" id="SM00388">
    <property type="entry name" value="HisKA"/>
    <property type="match status" value="1"/>
</dbReference>
<evidence type="ECO:0000313" key="14">
    <source>
        <dbReference type="EMBL" id="RGD71276.1"/>
    </source>
</evidence>
<dbReference type="Pfam" id="PF02518">
    <property type="entry name" value="HATPase_c"/>
    <property type="match status" value="1"/>
</dbReference>
<dbReference type="InterPro" id="IPR003660">
    <property type="entry name" value="HAMP_dom"/>
</dbReference>
<evidence type="ECO:0000256" key="11">
    <source>
        <dbReference type="SAM" id="Phobius"/>
    </source>
</evidence>
<dbReference type="FunFam" id="3.30.565.10:FF:000006">
    <property type="entry name" value="Sensor histidine kinase WalK"/>
    <property type="match status" value="1"/>
</dbReference>
<dbReference type="GO" id="GO:0005886">
    <property type="term" value="C:plasma membrane"/>
    <property type="evidence" value="ECO:0007669"/>
    <property type="project" value="TreeGrafter"/>
</dbReference>
<evidence type="ECO:0000256" key="10">
    <source>
        <dbReference type="ARBA" id="ARBA00023136"/>
    </source>
</evidence>
<dbReference type="CDD" id="cd06225">
    <property type="entry name" value="HAMP"/>
    <property type="match status" value="1"/>
</dbReference>
<dbReference type="Gene3D" id="3.30.565.10">
    <property type="entry name" value="Histidine kinase-like ATPase, C-terminal domain"/>
    <property type="match status" value="1"/>
</dbReference>
<dbReference type="CDD" id="cd00075">
    <property type="entry name" value="HATPase"/>
    <property type="match status" value="1"/>
</dbReference>
<dbReference type="AlphaFoldDB" id="A0A3E3DQL3"/>
<dbReference type="InterPro" id="IPR036097">
    <property type="entry name" value="HisK_dim/P_sf"/>
</dbReference>
<dbReference type="RefSeq" id="WP_117502184.1">
    <property type="nucleotide sequence ID" value="NZ_QTJW01000004.1"/>
</dbReference>
<comment type="catalytic activity">
    <reaction evidence="1">
        <text>ATP + protein L-histidine = ADP + protein N-phospho-L-histidine.</text>
        <dbReference type="EC" id="2.7.13.3"/>
    </reaction>
</comment>
<dbReference type="SUPFAM" id="SSF158472">
    <property type="entry name" value="HAMP domain-like"/>
    <property type="match status" value="1"/>
</dbReference>
<gene>
    <name evidence="14" type="ORF">DWX31_06730</name>
</gene>
<dbReference type="Pfam" id="PF00672">
    <property type="entry name" value="HAMP"/>
    <property type="match status" value="1"/>
</dbReference>
<dbReference type="SMART" id="SM00304">
    <property type="entry name" value="HAMP"/>
    <property type="match status" value="1"/>
</dbReference>
<dbReference type="SMART" id="SM00387">
    <property type="entry name" value="HATPase_c"/>
    <property type="match status" value="1"/>
</dbReference>
<dbReference type="InterPro" id="IPR003594">
    <property type="entry name" value="HATPase_dom"/>
</dbReference>
<dbReference type="Gene3D" id="1.10.287.130">
    <property type="match status" value="1"/>
</dbReference>
<dbReference type="SUPFAM" id="SSF55874">
    <property type="entry name" value="ATPase domain of HSP90 chaperone/DNA topoisomerase II/histidine kinase"/>
    <property type="match status" value="1"/>
</dbReference>
<organism evidence="14 15">
    <name type="scientific">Hungatella hathewayi</name>
    <dbReference type="NCBI Taxonomy" id="154046"/>
    <lineage>
        <taxon>Bacteria</taxon>
        <taxon>Bacillati</taxon>
        <taxon>Bacillota</taxon>
        <taxon>Clostridia</taxon>
        <taxon>Lachnospirales</taxon>
        <taxon>Lachnospiraceae</taxon>
        <taxon>Hungatella</taxon>
    </lineage>
</organism>
<name>A0A3E3DQL3_9FIRM</name>
<dbReference type="PROSITE" id="PS50885">
    <property type="entry name" value="HAMP"/>
    <property type="match status" value="1"/>
</dbReference>
<evidence type="ECO:0000256" key="2">
    <source>
        <dbReference type="ARBA" id="ARBA00004370"/>
    </source>
</evidence>
<dbReference type="InterPro" id="IPR036890">
    <property type="entry name" value="HATPase_C_sf"/>
</dbReference>
<evidence type="ECO:0000256" key="7">
    <source>
        <dbReference type="ARBA" id="ARBA00022777"/>
    </source>
</evidence>
<keyword evidence="4" id="KW-0597">Phosphoprotein</keyword>
<dbReference type="InterPro" id="IPR005467">
    <property type="entry name" value="His_kinase_dom"/>
</dbReference>
<keyword evidence="10 11" id="KW-0472">Membrane</keyword>
<dbReference type="InterPro" id="IPR003661">
    <property type="entry name" value="HisK_dim/P_dom"/>
</dbReference>
<comment type="subcellular location">
    <subcellularLocation>
        <location evidence="2">Membrane</location>
    </subcellularLocation>
</comment>
<dbReference type="Proteomes" id="UP000261023">
    <property type="component" value="Unassembled WGS sequence"/>
</dbReference>
<dbReference type="Gene3D" id="6.10.340.10">
    <property type="match status" value="1"/>
</dbReference>
<dbReference type="PANTHER" id="PTHR45436:SF5">
    <property type="entry name" value="SENSOR HISTIDINE KINASE TRCS"/>
    <property type="match status" value="1"/>
</dbReference>
<keyword evidence="9" id="KW-0902">Two-component regulatory system</keyword>
<dbReference type="CDD" id="cd00082">
    <property type="entry name" value="HisKA"/>
    <property type="match status" value="1"/>
</dbReference>
<accession>A0A3E3DQL3</accession>
<evidence type="ECO:0000259" key="13">
    <source>
        <dbReference type="PROSITE" id="PS50885"/>
    </source>
</evidence>
<dbReference type="PANTHER" id="PTHR45436">
    <property type="entry name" value="SENSOR HISTIDINE KINASE YKOH"/>
    <property type="match status" value="1"/>
</dbReference>
<evidence type="ECO:0000256" key="8">
    <source>
        <dbReference type="ARBA" id="ARBA00022989"/>
    </source>
</evidence>
<reference evidence="14 15" key="1">
    <citation type="submission" date="2018-08" db="EMBL/GenBank/DDBJ databases">
        <title>A genome reference for cultivated species of the human gut microbiota.</title>
        <authorList>
            <person name="Zou Y."/>
            <person name="Xue W."/>
            <person name="Luo G."/>
        </authorList>
    </citation>
    <scope>NUCLEOTIDE SEQUENCE [LARGE SCALE GENOMIC DNA]</scope>
    <source>
        <strain evidence="14 15">AF19-13AC</strain>
    </source>
</reference>
<dbReference type="SUPFAM" id="SSF47384">
    <property type="entry name" value="Homodimeric domain of signal transducing histidine kinase"/>
    <property type="match status" value="1"/>
</dbReference>
<sequence length="404" mass="44941">MMKKLSLRMRLTLLSALVMASVAVILTSMFLFGADRIFVRDLEQKMMFQPQDIIITSVKKEGVPNENMDLQEVTVSLKKAGTQFNLWGMAALFLVLILGTGATWLMAGHVLKPLKELSSAIEEISGNDLSNRVEIQGRQDEIGRLARSFNHMMDKVSASFERQKRFSASAAHELKTPLATILVNLEVLELDGKTSPDRMEKVLTIVKANTERMIRLVEDLMRLTSDKDHEMEEEVELSEVFAITLYELSPLIRKKDLTVSIENTPDISLTGSRVMLYRVMSNLLENAAKYNREHGSISIVTGRDDNGVTVKIEDTGIGIPEEALPHIFEPFYRVDQSRSRAVGGAGLGLPLVKDIVEKHGGEVTVKSAAGEGTTFILRFPASYRGVERRGRVSPRHGKIVCGND</sequence>
<feature type="transmembrane region" description="Helical" evidence="11">
    <location>
        <begin position="86"/>
        <end position="107"/>
    </location>
</feature>
<comment type="caution">
    <text evidence="14">The sequence shown here is derived from an EMBL/GenBank/DDBJ whole genome shotgun (WGS) entry which is preliminary data.</text>
</comment>
<dbReference type="InterPro" id="IPR004358">
    <property type="entry name" value="Sig_transdc_His_kin-like_C"/>
</dbReference>
<keyword evidence="5" id="KW-0808">Transferase</keyword>
<keyword evidence="6 11" id="KW-0812">Transmembrane</keyword>
<dbReference type="PRINTS" id="PR00344">
    <property type="entry name" value="BCTRLSENSOR"/>
</dbReference>
<protein>
    <recommendedName>
        <fullName evidence="3">histidine kinase</fullName>
        <ecNumber evidence="3">2.7.13.3</ecNumber>
    </recommendedName>
</protein>
<dbReference type="Pfam" id="PF00512">
    <property type="entry name" value="HisKA"/>
    <property type="match status" value="1"/>
</dbReference>
<dbReference type="EMBL" id="QTJW01000004">
    <property type="protein sequence ID" value="RGD71276.1"/>
    <property type="molecule type" value="Genomic_DNA"/>
</dbReference>
<feature type="domain" description="HAMP" evidence="13">
    <location>
        <begin position="108"/>
        <end position="161"/>
    </location>
</feature>
<feature type="domain" description="Histidine kinase" evidence="12">
    <location>
        <begin position="169"/>
        <end position="383"/>
    </location>
</feature>